<dbReference type="HOGENOM" id="CLU_058738_0_0_1"/>
<dbReference type="AlphaFoldDB" id="Q23NH9"/>
<name>Q23NH9_TETTS</name>
<proteinExistence type="predicted"/>
<gene>
    <name evidence="1" type="ORF">TTHERM_00753410</name>
</gene>
<organism evidence="1 2">
    <name type="scientific">Tetrahymena thermophila (strain SB210)</name>
    <dbReference type="NCBI Taxonomy" id="312017"/>
    <lineage>
        <taxon>Eukaryota</taxon>
        <taxon>Sar</taxon>
        <taxon>Alveolata</taxon>
        <taxon>Ciliophora</taxon>
        <taxon>Intramacronucleata</taxon>
        <taxon>Oligohymenophorea</taxon>
        <taxon>Hymenostomatida</taxon>
        <taxon>Tetrahymenina</taxon>
        <taxon>Tetrahymenidae</taxon>
        <taxon>Tetrahymena</taxon>
    </lineage>
</organism>
<evidence type="ECO:0000313" key="1">
    <source>
        <dbReference type="EMBL" id="EAR98095.1"/>
    </source>
</evidence>
<dbReference type="Proteomes" id="UP000009168">
    <property type="component" value="Unassembled WGS sequence"/>
</dbReference>
<dbReference type="RefSeq" id="XP_001018340.1">
    <property type="nucleotide sequence ID" value="XM_001018340.1"/>
</dbReference>
<dbReference type="EMBL" id="GG662655">
    <property type="protein sequence ID" value="EAR98095.1"/>
    <property type="molecule type" value="Genomic_DNA"/>
</dbReference>
<sequence>MAGLTIYKKKNKHVDIKKKLKQTRYGCMLIQEIDTSKVFQIAGDITIDIRQLLDRDHLNAISSWNDFIKVKEVRKFNQSQLIEVYLDSDIEMRSDISLPLRLLKSSQQKELLHLANLIEEYQSILIEKQKQDTDLIFRQQIQKLICSQEPISQLDCDEFHGWNFRKSVEKAEKVINQIKQQAKDSDDHFYYVLFKGNKYDQTKCRLGYTIQNLRDFLCLNSDQIDYISLRKPIIFNYKYYHQYTEYLFNRINNSIRLLKQDKSDLDYFRSGLNFLREETLDIFSVDNLSVRIKQVQYLYVLSNYKSQMDDILWVSKWLPVNGQQPSQVLQAQRNLKKDLNEEQEKTKSNPLFDGSIYTDVIYEAQSEIFREKFYSIIDNNLYHDILESL</sequence>
<evidence type="ECO:0000313" key="2">
    <source>
        <dbReference type="Proteomes" id="UP000009168"/>
    </source>
</evidence>
<accession>Q23NH9</accession>
<keyword evidence="2" id="KW-1185">Reference proteome</keyword>
<dbReference type="KEGG" id="tet:TTHERM_00753410"/>
<reference evidence="2" key="1">
    <citation type="journal article" date="2006" name="PLoS Biol.">
        <title>Macronuclear genome sequence of the ciliate Tetrahymena thermophila, a model eukaryote.</title>
        <authorList>
            <person name="Eisen J.A."/>
            <person name="Coyne R.S."/>
            <person name="Wu M."/>
            <person name="Wu D."/>
            <person name="Thiagarajan M."/>
            <person name="Wortman J.R."/>
            <person name="Badger J.H."/>
            <person name="Ren Q."/>
            <person name="Amedeo P."/>
            <person name="Jones K.M."/>
            <person name="Tallon L.J."/>
            <person name="Delcher A.L."/>
            <person name="Salzberg S.L."/>
            <person name="Silva J.C."/>
            <person name="Haas B.J."/>
            <person name="Majoros W.H."/>
            <person name="Farzad M."/>
            <person name="Carlton J.M."/>
            <person name="Smith R.K. Jr."/>
            <person name="Garg J."/>
            <person name="Pearlman R.E."/>
            <person name="Karrer K.M."/>
            <person name="Sun L."/>
            <person name="Manning G."/>
            <person name="Elde N.C."/>
            <person name="Turkewitz A.P."/>
            <person name="Asai D.J."/>
            <person name="Wilkes D.E."/>
            <person name="Wang Y."/>
            <person name="Cai H."/>
            <person name="Collins K."/>
            <person name="Stewart B.A."/>
            <person name="Lee S.R."/>
            <person name="Wilamowska K."/>
            <person name="Weinberg Z."/>
            <person name="Ruzzo W.L."/>
            <person name="Wloga D."/>
            <person name="Gaertig J."/>
            <person name="Frankel J."/>
            <person name="Tsao C.-C."/>
            <person name="Gorovsky M.A."/>
            <person name="Keeling P.J."/>
            <person name="Waller R.F."/>
            <person name="Patron N.J."/>
            <person name="Cherry J.M."/>
            <person name="Stover N.A."/>
            <person name="Krieger C.J."/>
            <person name="del Toro C."/>
            <person name="Ryder H.F."/>
            <person name="Williamson S.C."/>
            <person name="Barbeau R.A."/>
            <person name="Hamilton E.P."/>
            <person name="Orias E."/>
        </authorList>
    </citation>
    <scope>NUCLEOTIDE SEQUENCE [LARGE SCALE GENOMIC DNA]</scope>
    <source>
        <strain evidence="2">SB210</strain>
    </source>
</reference>
<protein>
    <submittedName>
        <fullName evidence="1">Uncharacterized protein</fullName>
    </submittedName>
</protein>
<dbReference type="GeneID" id="7846504"/>
<dbReference type="InParanoid" id="Q23NH9"/>